<feature type="DNA-binding region" description="H-T-H motif" evidence="2">
    <location>
        <begin position="38"/>
        <end position="57"/>
    </location>
</feature>
<dbReference type="Proteomes" id="UP000319210">
    <property type="component" value="Unassembled WGS sequence"/>
</dbReference>
<dbReference type="PANTHER" id="PTHR30055">
    <property type="entry name" value="HTH-TYPE TRANSCRIPTIONAL REGULATOR RUTR"/>
    <property type="match status" value="1"/>
</dbReference>
<keyword evidence="1 2" id="KW-0238">DNA-binding</keyword>
<protein>
    <submittedName>
        <fullName evidence="5">TetR family transcriptional regulator</fullName>
    </submittedName>
</protein>
<dbReference type="PROSITE" id="PS50977">
    <property type="entry name" value="HTH_TETR_2"/>
    <property type="match status" value="1"/>
</dbReference>
<dbReference type="InterPro" id="IPR001647">
    <property type="entry name" value="HTH_TetR"/>
</dbReference>
<evidence type="ECO:0000256" key="2">
    <source>
        <dbReference type="PROSITE-ProRule" id="PRU00335"/>
    </source>
</evidence>
<dbReference type="InterPro" id="IPR036271">
    <property type="entry name" value="Tet_transcr_reg_TetR-rel_C_sf"/>
</dbReference>
<evidence type="ECO:0000256" key="1">
    <source>
        <dbReference type="ARBA" id="ARBA00023125"/>
    </source>
</evidence>
<feature type="region of interest" description="Disordered" evidence="3">
    <location>
        <begin position="86"/>
        <end position="110"/>
    </location>
</feature>
<evidence type="ECO:0000259" key="4">
    <source>
        <dbReference type="PROSITE" id="PS50977"/>
    </source>
</evidence>
<dbReference type="GO" id="GO:0000976">
    <property type="term" value="F:transcription cis-regulatory region binding"/>
    <property type="evidence" value="ECO:0007669"/>
    <property type="project" value="TreeGrafter"/>
</dbReference>
<reference evidence="5 6" key="1">
    <citation type="submission" date="2019-06" db="EMBL/GenBank/DDBJ databases">
        <title>Whole genome shotgun sequence of Streptomyces cacaoi subsp. cacaoi NBRC 12748.</title>
        <authorList>
            <person name="Hosoyama A."/>
            <person name="Uohara A."/>
            <person name="Ohji S."/>
            <person name="Ichikawa N."/>
        </authorList>
    </citation>
    <scope>NUCLEOTIDE SEQUENCE [LARGE SCALE GENOMIC DNA]</scope>
    <source>
        <strain evidence="5 6">NBRC 12748</strain>
    </source>
</reference>
<dbReference type="SUPFAM" id="SSF48498">
    <property type="entry name" value="Tetracyclin repressor-like, C-terminal domain"/>
    <property type="match status" value="1"/>
</dbReference>
<dbReference type="Pfam" id="PF00440">
    <property type="entry name" value="TetR_N"/>
    <property type="match status" value="1"/>
</dbReference>
<dbReference type="PROSITE" id="PS01081">
    <property type="entry name" value="HTH_TETR_1"/>
    <property type="match status" value="1"/>
</dbReference>
<evidence type="ECO:0000313" key="5">
    <source>
        <dbReference type="EMBL" id="GEB47536.1"/>
    </source>
</evidence>
<dbReference type="SUPFAM" id="SSF46689">
    <property type="entry name" value="Homeodomain-like"/>
    <property type="match status" value="1"/>
</dbReference>
<feature type="domain" description="HTH tetR-type" evidence="4">
    <location>
        <begin position="15"/>
        <end position="75"/>
    </location>
</feature>
<dbReference type="InterPro" id="IPR050109">
    <property type="entry name" value="HTH-type_TetR-like_transc_reg"/>
</dbReference>
<dbReference type="PANTHER" id="PTHR30055:SF226">
    <property type="entry name" value="HTH-TYPE TRANSCRIPTIONAL REGULATOR PKSA"/>
    <property type="match status" value="1"/>
</dbReference>
<gene>
    <name evidence="5" type="ORF">SCA03_00870</name>
</gene>
<sequence>MSTGSERPRRRLNAAERRAVIEQAATEVFATHGYQRASMEEIARRSGVSAPVVYDHFRSKRELHRRLLERHFADLREVWRSQLGAAGAATEGGTEGRKEGGEGAAGEPAGELRTADVHRAFDAWFRYIETHPYAWRMLFRDTTGDAAVRADHAAVIAESRTALLPFFARLLGLDQEPGGEGGLAAELAWEACRSALQGLALWWLERPEVPRERMVAAALDAVWTGFERSREQGFGRSCAQRGRGR</sequence>
<dbReference type="GO" id="GO:0003700">
    <property type="term" value="F:DNA-binding transcription factor activity"/>
    <property type="evidence" value="ECO:0007669"/>
    <property type="project" value="TreeGrafter"/>
</dbReference>
<name>A0A4Y3QQ29_STRCI</name>
<comment type="caution">
    <text evidence="5">The sequence shown here is derived from an EMBL/GenBank/DDBJ whole genome shotgun (WGS) entry which is preliminary data.</text>
</comment>
<accession>A0A4Y3QQ29</accession>
<proteinExistence type="predicted"/>
<keyword evidence="6" id="KW-1185">Reference proteome</keyword>
<dbReference type="EMBL" id="BJMM01000001">
    <property type="protein sequence ID" value="GEB47536.1"/>
    <property type="molecule type" value="Genomic_DNA"/>
</dbReference>
<organism evidence="5 6">
    <name type="scientific">Streptomyces cacaoi</name>
    <dbReference type="NCBI Taxonomy" id="1898"/>
    <lineage>
        <taxon>Bacteria</taxon>
        <taxon>Bacillati</taxon>
        <taxon>Actinomycetota</taxon>
        <taxon>Actinomycetes</taxon>
        <taxon>Kitasatosporales</taxon>
        <taxon>Streptomycetaceae</taxon>
        <taxon>Streptomyces</taxon>
    </lineage>
</organism>
<dbReference type="Gene3D" id="1.10.357.10">
    <property type="entry name" value="Tetracycline Repressor, domain 2"/>
    <property type="match status" value="1"/>
</dbReference>
<dbReference type="InterPro" id="IPR009057">
    <property type="entry name" value="Homeodomain-like_sf"/>
</dbReference>
<dbReference type="InterPro" id="IPR023772">
    <property type="entry name" value="DNA-bd_HTH_TetR-type_CS"/>
</dbReference>
<dbReference type="RefSeq" id="WP_158102283.1">
    <property type="nucleotide sequence ID" value="NZ_BJMM01000001.1"/>
</dbReference>
<dbReference type="PRINTS" id="PR00455">
    <property type="entry name" value="HTHTETR"/>
</dbReference>
<evidence type="ECO:0000256" key="3">
    <source>
        <dbReference type="SAM" id="MobiDB-lite"/>
    </source>
</evidence>
<evidence type="ECO:0000313" key="6">
    <source>
        <dbReference type="Proteomes" id="UP000319210"/>
    </source>
</evidence>
<dbReference type="AlphaFoldDB" id="A0A4Y3QQ29"/>